<gene>
    <name evidence="1" type="ORF">TNIN_238051</name>
</gene>
<accession>A0A8X6XIQ7</accession>
<evidence type="ECO:0000313" key="1">
    <source>
        <dbReference type="EMBL" id="GFY54623.1"/>
    </source>
</evidence>
<evidence type="ECO:0000313" key="2">
    <source>
        <dbReference type="Proteomes" id="UP000886998"/>
    </source>
</evidence>
<reference evidence="1" key="1">
    <citation type="submission" date="2020-08" db="EMBL/GenBank/DDBJ databases">
        <title>Multicomponent nature underlies the extraordinary mechanical properties of spider dragline silk.</title>
        <authorList>
            <person name="Kono N."/>
            <person name="Nakamura H."/>
            <person name="Mori M."/>
            <person name="Yoshida Y."/>
            <person name="Ohtoshi R."/>
            <person name="Malay A.D."/>
            <person name="Moran D.A.P."/>
            <person name="Tomita M."/>
            <person name="Numata K."/>
            <person name="Arakawa K."/>
        </authorList>
    </citation>
    <scope>NUCLEOTIDE SEQUENCE</scope>
</reference>
<proteinExistence type="predicted"/>
<organism evidence="1 2">
    <name type="scientific">Trichonephila inaurata madagascariensis</name>
    <dbReference type="NCBI Taxonomy" id="2747483"/>
    <lineage>
        <taxon>Eukaryota</taxon>
        <taxon>Metazoa</taxon>
        <taxon>Ecdysozoa</taxon>
        <taxon>Arthropoda</taxon>
        <taxon>Chelicerata</taxon>
        <taxon>Arachnida</taxon>
        <taxon>Araneae</taxon>
        <taxon>Araneomorphae</taxon>
        <taxon>Entelegynae</taxon>
        <taxon>Araneoidea</taxon>
        <taxon>Nephilidae</taxon>
        <taxon>Trichonephila</taxon>
        <taxon>Trichonephila inaurata</taxon>
    </lineage>
</organism>
<dbReference type="AlphaFoldDB" id="A0A8X6XIQ7"/>
<dbReference type="EMBL" id="BMAV01009965">
    <property type="protein sequence ID" value="GFY54623.1"/>
    <property type="molecule type" value="Genomic_DNA"/>
</dbReference>
<keyword evidence="2" id="KW-1185">Reference proteome</keyword>
<protein>
    <submittedName>
        <fullName evidence="1">Uncharacterized protein</fullName>
    </submittedName>
</protein>
<dbReference type="Proteomes" id="UP000886998">
    <property type="component" value="Unassembled WGS sequence"/>
</dbReference>
<comment type="caution">
    <text evidence="1">The sequence shown here is derived from an EMBL/GenBank/DDBJ whole genome shotgun (WGS) entry which is preliminary data.</text>
</comment>
<dbReference type="OrthoDB" id="6512704at2759"/>
<name>A0A8X6XIQ7_9ARAC</name>
<sequence length="103" mass="11803">MFSKIRMGRWRYLGKELAIKMVKSLKGKLTERGKKACEAESIKERSIRNKLPKLSKIDTGELPYEIIFVVDKLYMITANIYVADELVNGAEGKLSHVELDDQN</sequence>